<dbReference type="Pfam" id="PF13302">
    <property type="entry name" value="Acetyltransf_3"/>
    <property type="match status" value="1"/>
</dbReference>
<feature type="domain" description="N-acetyltransferase" evidence="1">
    <location>
        <begin position="16"/>
        <end position="176"/>
    </location>
</feature>
<dbReference type="GO" id="GO:0016747">
    <property type="term" value="F:acyltransferase activity, transferring groups other than amino-acyl groups"/>
    <property type="evidence" value="ECO:0007669"/>
    <property type="project" value="InterPro"/>
</dbReference>
<proteinExistence type="predicted"/>
<dbReference type="Proteomes" id="UP000178427">
    <property type="component" value="Unassembled WGS sequence"/>
</dbReference>
<evidence type="ECO:0000259" key="1">
    <source>
        <dbReference type="PROSITE" id="PS51186"/>
    </source>
</evidence>
<comment type="caution">
    <text evidence="2">The sequence shown here is derived from an EMBL/GenBank/DDBJ whole genome shotgun (WGS) entry which is preliminary data.</text>
</comment>
<name>A0A1F6EJP0_9BACT</name>
<gene>
    <name evidence="2" type="ORF">A3A40_00120</name>
</gene>
<sequence>MELVEPSVEYKDSFIEAVKEYKSEAESEPIRSYRNLSIQGLEADFESFVERERSHAEGKNQQEGYVPQTEFWLVDGGEYIGHVRVRQRLTEHLLQIGGHIGYDIRPGKRGKGYGNKILALGLQKAREMGIEKVRITCDVDNVPSRKIIEKNGGVLDSEIPNPETGVNKARFWIENK</sequence>
<dbReference type="InterPro" id="IPR016181">
    <property type="entry name" value="Acyl_CoA_acyltransferase"/>
</dbReference>
<dbReference type="Gene3D" id="3.40.630.30">
    <property type="match status" value="1"/>
</dbReference>
<reference evidence="2 3" key="1">
    <citation type="journal article" date="2016" name="Nat. Commun.">
        <title>Thousands of microbial genomes shed light on interconnected biogeochemical processes in an aquifer system.</title>
        <authorList>
            <person name="Anantharaman K."/>
            <person name="Brown C.T."/>
            <person name="Hug L.A."/>
            <person name="Sharon I."/>
            <person name="Castelle C.J."/>
            <person name="Probst A.J."/>
            <person name="Thomas B.C."/>
            <person name="Singh A."/>
            <person name="Wilkins M.J."/>
            <person name="Karaoz U."/>
            <person name="Brodie E.L."/>
            <person name="Williams K.H."/>
            <person name="Hubbard S.S."/>
            <person name="Banfield J.F."/>
        </authorList>
    </citation>
    <scope>NUCLEOTIDE SEQUENCE [LARGE SCALE GENOMIC DNA]</scope>
</reference>
<dbReference type="AlphaFoldDB" id="A0A1F6EJP0"/>
<dbReference type="PROSITE" id="PS51186">
    <property type="entry name" value="GNAT"/>
    <property type="match status" value="1"/>
</dbReference>
<dbReference type="EMBL" id="MFMA01000028">
    <property type="protein sequence ID" value="OGG73846.1"/>
    <property type="molecule type" value="Genomic_DNA"/>
</dbReference>
<accession>A0A1F6EJP0</accession>
<dbReference type="SUPFAM" id="SSF55729">
    <property type="entry name" value="Acyl-CoA N-acyltransferases (Nat)"/>
    <property type="match status" value="1"/>
</dbReference>
<organism evidence="2 3">
    <name type="scientific">Candidatus Kaiserbacteria bacterium RIFCSPLOWO2_01_FULL_54_20</name>
    <dbReference type="NCBI Taxonomy" id="1798513"/>
    <lineage>
        <taxon>Bacteria</taxon>
        <taxon>Candidatus Kaiseribacteriota</taxon>
    </lineage>
</organism>
<dbReference type="PANTHER" id="PTHR39173">
    <property type="entry name" value="ACETYLTRANSFERASE"/>
    <property type="match status" value="1"/>
</dbReference>
<dbReference type="InterPro" id="IPR000182">
    <property type="entry name" value="GNAT_dom"/>
</dbReference>
<protein>
    <recommendedName>
        <fullName evidence="1">N-acetyltransferase domain-containing protein</fullName>
    </recommendedName>
</protein>
<dbReference type="PANTHER" id="PTHR39173:SF1">
    <property type="entry name" value="ACETYLTRANSFERASE"/>
    <property type="match status" value="1"/>
</dbReference>
<evidence type="ECO:0000313" key="3">
    <source>
        <dbReference type="Proteomes" id="UP000178427"/>
    </source>
</evidence>
<evidence type="ECO:0000313" key="2">
    <source>
        <dbReference type="EMBL" id="OGG73846.1"/>
    </source>
</evidence>
<dbReference type="CDD" id="cd04301">
    <property type="entry name" value="NAT_SF"/>
    <property type="match status" value="1"/>
</dbReference>